<keyword evidence="4" id="KW-1185">Reference proteome</keyword>
<dbReference type="InterPro" id="IPR002035">
    <property type="entry name" value="VWF_A"/>
</dbReference>
<dbReference type="SMART" id="SM00327">
    <property type="entry name" value="VWA"/>
    <property type="match status" value="2"/>
</dbReference>
<protein>
    <submittedName>
        <fullName evidence="5">VWFA domain-containing protein</fullName>
    </submittedName>
</protein>
<feature type="domain" description="VWFA" evidence="2">
    <location>
        <begin position="405"/>
        <end position="584"/>
    </location>
</feature>
<dbReference type="STRING" id="51028.A0A0N4UVA1"/>
<dbReference type="AlphaFoldDB" id="A0A0N4UVA1"/>
<dbReference type="CDD" id="cd01450">
    <property type="entry name" value="vWFA_subfamily_ECM"/>
    <property type="match status" value="1"/>
</dbReference>
<dbReference type="Proteomes" id="UP000274131">
    <property type="component" value="Unassembled WGS sequence"/>
</dbReference>
<dbReference type="WBParaSite" id="EVEC_0000135801-mRNA-1">
    <property type="protein sequence ID" value="EVEC_0000135801-mRNA-1"/>
    <property type="gene ID" value="EVEC_0000135801"/>
</dbReference>
<evidence type="ECO:0000313" key="4">
    <source>
        <dbReference type="Proteomes" id="UP000274131"/>
    </source>
</evidence>
<dbReference type="InterPro" id="IPR036465">
    <property type="entry name" value="vWFA_dom_sf"/>
</dbReference>
<name>A0A0N4UVA1_ENTVE</name>
<evidence type="ECO:0000313" key="5">
    <source>
        <dbReference type="WBParaSite" id="EVEC_0000135801-mRNA-1"/>
    </source>
</evidence>
<feature type="domain" description="VWFA" evidence="2">
    <location>
        <begin position="198"/>
        <end position="374"/>
    </location>
</feature>
<organism evidence="5">
    <name type="scientific">Enterobius vermicularis</name>
    <name type="common">Human pinworm</name>
    <dbReference type="NCBI Taxonomy" id="51028"/>
    <lineage>
        <taxon>Eukaryota</taxon>
        <taxon>Metazoa</taxon>
        <taxon>Ecdysozoa</taxon>
        <taxon>Nematoda</taxon>
        <taxon>Chromadorea</taxon>
        <taxon>Rhabditida</taxon>
        <taxon>Spirurina</taxon>
        <taxon>Oxyuridomorpha</taxon>
        <taxon>Oxyuroidea</taxon>
        <taxon>Oxyuridae</taxon>
        <taxon>Enterobius</taxon>
    </lineage>
</organism>
<evidence type="ECO:0000256" key="1">
    <source>
        <dbReference type="SAM" id="MobiDB-lite"/>
    </source>
</evidence>
<dbReference type="SUPFAM" id="SSF53300">
    <property type="entry name" value="vWA-like"/>
    <property type="match status" value="2"/>
</dbReference>
<proteinExistence type="predicted"/>
<dbReference type="Gene3D" id="3.40.50.410">
    <property type="entry name" value="von Willebrand factor, type A domain"/>
    <property type="match status" value="2"/>
</dbReference>
<feature type="region of interest" description="Disordered" evidence="1">
    <location>
        <begin position="144"/>
        <end position="173"/>
    </location>
</feature>
<dbReference type="Pfam" id="PF00092">
    <property type="entry name" value="VWA"/>
    <property type="match status" value="2"/>
</dbReference>
<dbReference type="InterPro" id="IPR050525">
    <property type="entry name" value="ECM_Assembly_Org"/>
</dbReference>
<dbReference type="OrthoDB" id="5834720at2759"/>
<evidence type="ECO:0000259" key="2">
    <source>
        <dbReference type="PROSITE" id="PS50234"/>
    </source>
</evidence>
<gene>
    <name evidence="3" type="ORF">EVEC_LOCUS1066</name>
</gene>
<dbReference type="PROSITE" id="PS50234">
    <property type="entry name" value="VWFA"/>
    <property type="match status" value="2"/>
</dbReference>
<evidence type="ECO:0000313" key="3">
    <source>
        <dbReference type="EMBL" id="VDD85923.1"/>
    </source>
</evidence>
<sequence>MIYFIAKLQFNSEKTLVTDDLVRGQSWNHFERLALGEYGTRERLYYIVGYDTMTTVDDFVQIMNYNLYFFNSTPSISRNKTDLDEAVPYAQSLRNLGKLVIVASCMSNGDAFRYLTEAENIITWSDCTNRDKIAENIMSALDQTTNSTVPPAPTTTTTTTVTTTTTSPSVTTSVSSATTTSFRRTDPTHVPPLSCIKDVVLLIDSSSALKEEQFNQMKNFIMRDKGLLMMLPVSPDQIELGVYSYFSSINQIIDFDTFGVDELISAINTTLTLTGGKPNLARALRFATEIHHKRGLNVNTFTLVLAASSETADSKMAKDAAYNLTSNGNVLATLGFGTGDLKPLNELASSQDFVFTSETFDASNEIALKIRDAICLPAPTHATTPTTQSPTQSTTVHPDLKCKADIVIMIDTSNALTSLDAYGKEIDYIQLKLSPSWKIGVETTEAKLLLYDISSTETHGSFAISDNNEFDKIVALVREHFKAADPSITNGISLVNGLFNDSRKDDVKKVLLLFTYSSLHTDIYSASEVAKQLIGNSVNIVVVGVGGKVDRSYLEALSGTVLNYASLDNVDANAINSKLCLNPIPPKPLPPTTTTTSTTSTTITTITLPPLTTS</sequence>
<dbReference type="PANTHER" id="PTHR24020">
    <property type="entry name" value="COLLAGEN ALPHA"/>
    <property type="match status" value="1"/>
</dbReference>
<dbReference type="PANTHER" id="PTHR24020:SF20">
    <property type="entry name" value="PH DOMAIN-CONTAINING PROTEIN"/>
    <property type="match status" value="1"/>
</dbReference>
<reference evidence="5" key="1">
    <citation type="submission" date="2017-02" db="UniProtKB">
        <authorList>
            <consortium name="WormBaseParasite"/>
        </authorList>
    </citation>
    <scope>IDENTIFICATION</scope>
</reference>
<accession>A0A0N4UVA1</accession>
<reference evidence="3 4" key="2">
    <citation type="submission" date="2018-10" db="EMBL/GenBank/DDBJ databases">
        <authorList>
            <consortium name="Pathogen Informatics"/>
        </authorList>
    </citation>
    <scope>NUCLEOTIDE SEQUENCE [LARGE SCALE GENOMIC DNA]</scope>
</reference>
<dbReference type="EMBL" id="UXUI01007164">
    <property type="protein sequence ID" value="VDD85923.1"/>
    <property type="molecule type" value="Genomic_DNA"/>
</dbReference>